<protein>
    <submittedName>
        <fullName evidence="3">Uncharacterized protein</fullName>
    </submittedName>
</protein>
<proteinExistence type="predicted"/>
<reference evidence="3" key="2">
    <citation type="journal article" date="2021" name="Genome Biol. Evol.">
        <title>Developing a high-quality reference genome for a parasitic bivalve with doubly uniparental inheritance (Bivalvia: Unionida).</title>
        <authorList>
            <person name="Smith C.H."/>
        </authorList>
    </citation>
    <scope>NUCLEOTIDE SEQUENCE</scope>
    <source>
        <strain evidence="3">CHS0354</strain>
        <tissue evidence="3">Mantle</tissue>
    </source>
</reference>
<keyword evidence="2" id="KW-0472">Membrane</keyword>
<dbReference type="InterPro" id="IPR016187">
    <property type="entry name" value="CTDL_fold"/>
</dbReference>
<comment type="caution">
    <text evidence="3">The sequence shown here is derived from an EMBL/GenBank/DDBJ whole genome shotgun (WGS) entry which is preliminary data.</text>
</comment>
<accession>A0AAE0SIX0</accession>
<dbReference type="AlphaFoldDB" id="A0AAE0SIX0"/>
<reference evidence="3" key="3">
    <citation type="submission" date="2023-05" db="EMBL/GenBank/DDBJ databases">
        <authorList>
            <person name="Smith C.H."/>
        </authorList>
    </citation>
    <scope>NUCLEOTIDE SEQUENCE</scope>
    <source>
        <strain evidence="3">CHS0354</strain>
        <tissue evidence="3">Mantle</tissue>
    </source>
</reference>
<feature type="region of interest" description="Disordered" evidence="1">
    <location>
        <begin position="372"/>
        <end position="393"/>
    </location>
</feature>
<evidence type="ECO:0000313" key="4">
    <source>
        <dbReference type="Proteomes" id="UP001195483"/>
    </source>
</evidence>
<evidence type="ECO:0000256" key="1">
    <source>
        <dbReference type="SAM" id="MobiDB-lite"/>
    </source>
</evidence>
<keyword evidence="2" id="KW-1133">Transmembrane helix</keyword>
<feature type="transmembrane region" description="Helical" evidence="2">
    <location>
        <begin position="339"/>
        <end position="363"/>
    </location>
</feature>
<keyword evidence="4" id="KW-1185">Reference proteome</keyword>
<reference evidence="3" key="1">
    <citation type="journal article" date="2021" name="Genome Biol. Evol.">
        <title>A High-Quality Reference Genome for a Parasitic Bivalve with Doubly Uniparental Inheritance (Bivalvia: Unionida).</title>
        <authorList>
            <person name="Smith C.H."/>
        </authorList>
    </citation>
    <scope>NUCLEOTIDE SEQUENCE</scope>
    <source>
        <strain evidence="3">CHS0354</strain>
    </source>
</reference>
<dbReference type="Proteomes" id="UP001195483">
    <property type="component" value="Unassembled WGS sequence"/>
</dbReference>
<keyword evidence="2" id="KW-0812">Transmembrane</keyword>
<dbReference type="SUPFAM" id="SSF56436">
    <property type="entry name" value="C-type lectin-like"/>
    <property type="match status" value="1"/>
</dbReference>
<organism evidence="3 4">
    <name type="scientific">Potamilus streckersoni</name>
    <dbReference type="NCBI Taxonomy" id="2493646"/>
    <lineage>
        <taxon>Eukaryota</taxon>
        <taxon>Metazoa</taxon>
        <taxon>Spiralia</taxon>
        <taxon>Lophotrochozoa</taxon>
        <taxon>Mollusca</taxon>
        <taxon>Bivalvia</taxon>
        <taxon>Autobranchia</taxon>
        <taxon>Heteroconchia</taxon>
        <taxon>Palaeoheterodonta</taxon>
        <taxon>Unionida</taxon>
        <taxon>Unionoidea</taxon>
        <taxon>Unionidae</taxon>
        <taxon>Ambleminae</taxon>
        <taxon>Lampsilini</taxon>
        <taxon>Potamilus</taxon>
    </lineage>
</organism>
<dbReference type="EMBL" id="JAEAOA010001018">
    <property type="protein sequence ID" value="KAK3592737.1"/>
    <property type="molecule type" value="Genomic_DNA"/>
</dbReference>
<name>A0AAE0SIX0_9BIVA</name>
<evidence type="ECO:0000313" key="3">
    <source>
        <dbReference type="EMBL" id="KAK3592737.1"/>
    </source>
</evidence>
<feature type="compositionally biased region" description="Basic and acidic residues" evidence="1">
    <location>
        <begin position="372"/>
        <end position="385"/>
    </location>
</feature>
<gene>
    <name evidence="3" type="ORF">CHS0354_016493</name>
</gene>
<evidence type="ECO:0000256" key="2">
    <source>
        <dbReference type="SAM" id="Phobius"/>
    </source>
</evidence>
<sequence>MDVWIILVCSGLFSLIYGVNCIIVQAHSKVTWSKAEAECQQNNGTLFKPNETSFDVQLFPHEVFYGDSWVAATNIYTTYPLTNVRLYPATTSYRCIAAEINKNCEVHYWHKACTDTYNIICESDFGILKIIQSQLVWKEAKDFCQRQSSRLALSINRFSLLNRRLCQAGFYWTQRVIQVTFQSVTWNNDLNACGVLVNHVLSFEDCSRRIRPLCNIEEKITTRSPTRYYGTSISTFDSVLKTTNTVSKTSFLTTSWTSSKTSGTITRKTFMTAKSVRTNRVLRSTTMKQFTLFEVSSQSNWSFGGVKKENKSSFPSQTDMARDIGTSYLSELKSNSPDIGVIIGSVIGSITFILLMVLLIVMLRKRLSKVNEKSDSTKAAEKTEPTRLTQAPNPMYSVETRNVVLQPAIINEAYESYTSDPEERDRCMMEEIPKPNNSIYSLAGSETNFANYAVVKRKDVHKASNNSTTCSYEVIDQPGYRKETGIENENVNVYDKANLCFRECRNIQSKSVYVNKYTSVYDTTNECGKEIGQSDGMYDKATNGDFEEYDTTYGRRMDTDFTYDHV</sequence>